<dbReference type="Proteomes" id="UP000053660">
    <property type="component" value="Unassembled WGS sequence"/>
</dbReference>
<keyword evidence="1" id="KW-0812">Transmembrane</keyword>
<sequence>MMVCALLFLLTPFLGSIKIQICAKFFILALQFLTFILFSNRISPHLGSAAATPKLLRFLEFSVTINGLSLAASIFLWACTRIRRELPPWGQLVQLSSFVNRFLCVFQTHAVDVDDDSEKAAAGGTYQKDWTAAFTAVHALTMSVFSVIFVFGYLFMY</sequence>
<name>A0A0B1SXF1_OESDE</name>
<feature type="transmembrane region" description="Helical" evidence="1">
    <location>
        <begin position="55"/>
        <end position="78"/>
    </location>
</feature>
<evidence type="ECO:0000256" key="1">
    <source>
        <dbReference type="SAM" id="Phobius"/>
    </source>
</evidence>
<protein>
    <submittedName>
        <fullName evidence="2">Uncharacterized protein</fullName>
    </submittedName>
</protein>
<proteinExistence type="predicted"/>
<dbReference type="OrthoDB" id="5975154at2759"/>
<keyword evidence="1" id="KW-0472">Membrane</keyword>
<accession>A0A0B1SXF1</accession>
<dbReference type="AlphaFoldDB" id="A0A0B1SXF1"/>
<keyword evidence="1" id="KW-1133">Transmembrane helix</keyword>
<dbReference type="EMBL" id="KN556332">
    <property type="protein sequence ID" value="KHJ88162.1"/>
    <property type="molecule type" value="Genomic_DNA"/>
</dbReference>
<reference evidence="2 3" key="1">
    <citation type="submission" date="2014-03" db="EMBL/GenBank/DDBJ databases">
        <title>Draft genome of the hookworm Oesophagostomum dentatum.</title>
        <authorList>
            <person name="Mitreva M."/>
        </authorList>
    </citation>
    <scope>NUCLEOTIDE SEQUENCE [LARGE SCALE GENOMIC DNA]</scope>
    <source>
        <strain evidence="2 3">OD-Hann</strain>
    </source>
</reference>
<evidence type="ECO:0000313" key="2">
    <source>
        <dbReference type="EMBL" id="KHJ88162.1"/>
    </source>
</evidence>
<organism evidence="2 3">
    <name type="scientific">Oesophagostomum dentatum</name>
    <name type="common">Nodular worm</name>
    <dbReference type="NCBI Taxonomy" id="61180"/>
    <lineage>
        <taxon>Eukaryota</taxon>
        <taxon>Metazoa</taxon>
        <taxon>Ecdysozoa</taxon>
        <taxon>Nematoda</taxon>
        <taxon>Chromadorea</taxon>
        <taxon>Rhabditida</taxon>
        <taxon>Rhabditina</taxon>
        <taxon>Rhabditomorpha</taxon>
        <taxon>Strongyloidea</taxon>
        <taxon>Strongylidae</taxon>
        <taxon>Oesophagostomum</taxon>
    </lineage>
</organism>
<gene>
    <name evidence="2" type="ORF">OESDEN_12046</name>
</gene>
<feature type="transmembrane region" description="Helical" evidence="1">
    <location>
        <begin position="136"/>
        <end position="156"/>
    </location>
</feature>
<keyword evidence="3" id="KW-1185">Reference proteome</keyword>
<evidence type="ECO:0000313" key="3">
    <source>
        <dbReference type="Proteomes" id="UP000053660"/>
    </source>
</evidence>